<evidence type="ECO:0000313" key="11">
    <source>
        <dbReference type="EMBL" id="KIY98149.1"/>
    </source>
</evidence>
<evidence type="ECO:0000313" key="12">
    <source>
        <dbReference type="Proteomes" id="UP000054498"/>
    </source>
</evidence>
<organism evidence="11 12">
    <name type="scientific">Monoraphidium neglectum</name>
    <dbReference type="NCBI Taxonomy" id="145388"/>
    <lineage>
        <taxon>Eukaryota</taxon>
        <taxon>Viridiplantae</taxon>
        <taxon>Chlorophyta</taxon>
        <taxon>core chlorophytes</taxon>
        <taxon>Chlorophyceae</taxon>
        <taxon>CS clade</taxon>
        <taxon>Sphaeropleales</taxon>
        <taxon>Selenastraceae</taxon>
        <taxon>Monoraphidium</taxon>
    </lineage>
</organism>
<dbReference type="AlphaFoldDB" id="A0A0D2M3N2"/>
<dbReference type="EMBL" id="KK102291">
    <property type="protein sequence ID" value="KIY98149.1"/>
    <property type="molecule type" value="Genomic_DNA"/>
</dbReference>
<evidence type="ECO:0000256" key="7">
    <source>
        <dbReference type="ARBA" id="ARBA00023196"/>
    </source>
</evidence>
<keyword evidence="6" id="KW-0472">Membrane</keyword>
<dbReference type="Proteomes" id="UP000054498">
    <property type="component" value="Unassembled WGS sequence"/>
</dbReference>
<evidence type="ECO:0000256" key="2">
    <source>
        <dbReference type="ARBA" id="ARBA00007681"/>
    </source>
</evidence>
<reference evidence="11 12" key="1">
    <citation type="journal article" date="2013" name="BMC Genomics">
        <title>Reconstruction of the lipid metabolism for the microalga Monoraphidium neglectum from its genome sequence reveals characteristics suitable for biofuel production.</title>
        <authorList>
            <person name="Bogen C."/>
            <person name="Al-Dilaimi A."/>
            <person name="Albersmeier A."/>
            <person name="Wichmann J."/>
            <person name="Grundmann M."/>
            <person name="Rupp O."/>
            <person name="Lauersen K.J."/>
            <person name="Blifernez-Klassen O."/>
            <person name="Kalinowski J."/>
            <person name="Goesmann A."/>
            <person name="Mussgnug J.H."/>
            <person name="Kruse O."/>
        </authorList>
    </citation>
    <scope>NUCLEOTIDE SEQUENCE [LARGE SCALE GENOMIC DNA]</scope>
    <source>
        <strain evidence="11 12">SAG 48.87</strain>
    </source>
</reference>
<evidence type="ECO:0000256" key="8">
    <source>
        <dbReference type="ARBA" id="ARBA00023310"/>
    </source>
</evidence>
<feature type="chain" id="PRO_5002246932" evidence="10">
    <location>
        <begin position="31"/>
        <end position="381"/>
    </location>
</feature>
<accession>A0A0D2M3N2</accession>
<keyword evidence="8" id="KW-0066">ATP synthesis</keyword>
<evidence type="ECO:0000256" key="10">
    <source>
        <dbReference type="SAM" id="SignalP"/>
    </source>
</evidence>
<dbReference type="EC" id="3.6.3.14" evidence="11"/>
<gene>
    <name evidence="11" type="ORF">MNEG_9813</name>
</gene>
<evidence type="ECO:0000256" key="3">
    <source>
        <dbReference type="ARBA" id="ARBA00022448"/>
    </source>
</evidence>
<dbReference type="SUPFAM" id="SSF52943">
    <property type="entry name" value="ATP synthase (F1-ATPase), gamma subunit"/>
    <property type="match status" value="1"/>
</dbReference>
<dbReference type="InterPro" id="IPR000131">
    <property type="entry name" value="ATP_synth_F1_gsu"/>
</dbReference>
<dbReference type="OrthoDB" id="239812at2759"/>
<keyword evidence="5" id="KW-0406">Ion transport</keyword>
<dbReference type="Gene3D" id="3.40.1380.10">
    <property type="match status" value="1"/>
</dbReference>
<feature type="compositionally biased region" description="Gly residues" evidence="9">
    <location>
        <begin position="102"/>
        <end position="115"/>
    </location>
</feature>
<dbReference type="PANTHER" id="PTHR11693">
    <property type="entry name" value="ATP SYNTHASE GAMMA CHAIN"/>
    <property type="match status" value="1"/>
</dbReference>
<comment type="subcellular location">
    <subcellularLocation>
        <location evidence="1">Membrane</location>
        <topology evidence="1">Peripheral membrane protein</topology>
    </subcellularLocation>
</comment>
<protein>
    <submittedName>
        <fullName evidence="11">F-type H+-transporting ATPase subunit gamma</fullName>
        <ecNumber evidence="11">3.6.3.14</ecNumber>
    </submittedName>
</protein>
<evidence type="ECO:0000256" key="5">
    <source>
        <dbReference type="ARBA" id="ARBA00023065"/>
    </source>
</evidence>
<dbReference type="InterPro" id="IPR035968">
    <property type="entry name" value="ATP_synth_F1_ATPase_gsu"/>
</dbReference>
<keyword evidence="11" id="KW-0378">Hydrolase</keyword>
<sequence length="381" mass="38977">MAVITNGRAAIWLAAVYAAIIMSLSGPADAARLLRQDVQTVASKGVNPLSSKTSLFALAGEAESRSNAKSSGLYYNGASTVLYAGELYPSARDSASTRNGEQSGGRGRATGGPGGVPISTFGTYVNAVTDTGRARAVSASEAMPIYTTEGGRAGSSHGATTATFDVSELRRGTGVKNNVFLDSAAVNSLAPLSTSISAAGGGPMAVAAAGQAVSMANADLPGNDGGIVDTDTQELIARGRSGALSGVRHASSQAVKQRIRAIKNIGKITKAMKMVAASKMRNAQVAVENSRGIVAPFVRLFGDYPAIAPPKQVAVSVTSDKGLCGGLNSTITKYTKVLLQMTPPESKSTLVSIGDKGRSQLIRAAPDVLTSVFQDTYKVCV</sequence>
<keyword evidence="7" id="KW-0139">CF(1)</keyword>
<evidence type="ECO:0000256" key="1">
    <source>
        <dbReference type="ARBA" id="ARBA00004170"/>
    </source>
</evidence>
<dbReference type="PANTHER" id="PTHR11693:SF22">
    <property type="entry name" value="ATP SYNTHASE SUBUNIT GAMMA, MITOCHONDRIAL"/>
    <property type="match status" value="1"/>
</dbReference>
<dbReference type="GeneID" id="25742688"/>
<dbReference type="GO" id="GO:0016787">
    <property type="term" value="F:hydrolase activity"/>
    <property type="evidence" value="ECO:0007669"/>
    <property type="project" value="UniProtKB-KW"/>
</dbReference>
<feature type="signal peptide" evidence="10">
    <location>
        <begin position="1"/>
        <end position="30"/>
    </location>
</feature>
<keyword evidence="12" id="KW-1185">Reference proteome</keyword>
<name>A0A0D2M3N2_9CHLO</name>
<dbReference type="STRING" id="145388.A0A0D2M3N2"/>
<dbReference type="Gene3D" id="1.10.287.80">
    <property type="entry name" value="ATP synthase, gamma subunit, helix hairpin domain"/>
    <property type="match status" value="1"/>
</dbReference>
<proteinExistence type="inferred from homology"/>
<evidence type="ECO:0000256" key="9">
    <source>
        <dbReference type="SAM" id="MobiDB-lite"/>
    </source>
</evidence>
<comment type="similarity">
    <text evidence="2">Belongs to the ATPase gamma chain family.</text>
</comment>
<keyword evidence="10" id="KW-0732">Signal</keyword>
<dbReference type="GO" id="GO:0045259">
    <property type="term" value="C:proton-transporting ATP synthase complex"/>
    <property type="evidence" value="ECO:0007669"/>
    <property type="project" value="UniProtKB-KW"/>
</dbReference>
<evidence type="ECO:0000256" key="4">
    <source>
        <dbReference type="ARBA" id="ARBA00022781"/>
    </source>
</evidence>
<dbReference type="RefSeq" id="XP_013897169.1">
    <property type="nucleotide sequence ID" value="XM_014041715.1"/>
</dbReference>
<feature type="region of interest" description="Disordered" evidence="9">
    <location>
        <begin position="92"/>
        <end position="115"/>
    </location>
</feature>
<keyword evidence="4" id="KW-0375">Hydrogen ion transport</keyword>
<evidence type="ECO:0000256" key="6">
    <source>
        <dbReference type="ARBA" id="ARBA00023136"/>
    </source>
</evidence>
<dbReference type="GO" id="GO:0046933">
    <property type="term" value="F:proton-transporting ATP synthase activity, rotational mechanism"/>
    <property type="evidence" value="ECO:0007669"/>
    <property type="project" value="InterPro"/>
</dbReference>
<dbReference type="KEGG" id="mng:MNEG_9813"/>
<dbReference type="Pfam" id="PF00231">
    <property type="entry name" value="ATP-synt"/>
    <property type="match status" value="1"/>
</dbReference>
<keyword evidence="3" id="KW-0813">Transport</keyword>